<keyword evidence="1" id="KW-0812">Transmembrane</keyword>
<evidence type="ECO:0000313" key="3">
    <source>
        <dbReference type="Proteomes" id="UP001630127"/>
    </source>
</evidence>
<dbReference type="Proteomes" id="UP001630127">
    <property type="component" value="Unassembled WGS sequence"/>
</dbReference>
<dbReference type="AlphaFoldDB" id="A0ABD2ZX14"/>
<sequence length="99" mass="11351">MMPIQQGKGTGTSREHVPCQGKGFMSSWTGLLTTLLTRPRRWLQHTPCMVCRSPVFAKVDFTYFLVILYFIHLASAISNRFVSFFDCFPVMFDLLVLLV</sequence>
<organism evidence="2 3">
    <name type="scientific">Cinchona calisaya</name>
    <dbReference type="NCBI Taxonomy" id="153742"/>
    <lineage>
        <taxon>Eukaryota</taxon>
        <taxon>Viridiplantae</taxon>
        <taxon>Streptophyta</taxon>
        <taxon>Embryophyta</taxon>
        <taxon>Tracheophyta</taxon>
        <taxon>Spermatophyta</taxon>
        <taxon>Magnoliopsida</taxon>
        <taxon>eudicotyledons</taxon>
        <taxon>Gunneridae</taxon>
        <taxon>Pentapetalae</taxon>
        <taxon>asterids</taxon>
        <taxon>lamiids</taxon>
        <taxon>Gentianales</taxon>
        <taxon>Rubiaceae</taxon>
        <taxon>Cinchonoideae</taxon>
        <taxon>Cinchoneae</taxon>
        <taxon>Cinchona</taxon>
    </lineage>
</organism>
<gene>
    <name evidence="2" type="ORF">ACH5RR_016402</name>
</gene>
<keyword evidence="1" id="KW-0472">Membrane</keyword>
<keyword evidence="3" id="KW-1185">Reference proteome</keyword>
<comment type="caution">
    <text evidence="2">The sequence shown here is derived from an EMBL/GenBank/DDBJ whole genome shotgun (WGS) entry which is preliminary data.</text>
</comment>
<protein>
    <submittedName>
        <fullName evidence="2">Uncharacterized protein</fullName>
    </submittedName>
</protein>
<keyword evidence="1" id="KW-1133">Transmembrane helix</keyword>
<evidence type="ECO:0000256" key="1">
    <source>
        <dbReference type="SAM" id="Phobius"/>
    </source>
</evidence>
<proteinExistence type="predicted"/>
<accession>A0ABD2ZX14</accession>
<reference evidence="2 3" key="1">
    <citation type="submission" date="2024-11" db="EMBL/GenBank/DDBJ databases">
        <title>A near-complete genome assembly of Cinchona calisaya.</title>
        <authorList>
            <person name="Lian D.C."/>
            <person name="Zhao X.W."/>
            <person name="Wei L."/>
        </authorList>
    </citation>
    <scope>NUCLEOTIDE SEQUENCE [LARGE SCALE GENOMIC DNA]</scope>
    <source>
        <tissue evidence="2">Nenye</tissue>
    </source>
</reference>
<evidence type="ECO:0000313" key="2">
    <source>
        <dbReference type="EMBL" id="KAL3523568.1"/>
    </source>
</evidence>
<feature type="transmembrane region" description="Helical" evidence="1">
    <location>
        <begin position="55"/>
        <end position="75"/>
    </location>
</feature>
<name>A0ABD2ZX14_9GENT</name>
<dbReference type="EMBL" id="JBJUIK010000007">
    <property type="protein sequence ID" value="KAL3523568.1"/>
    <property type="molecule type" value="Genomic_DNA"/>
</dbReference>